<keyword evidence="1" id="KW-1185">Reference proteome</keyword>
<reference evidence="2" key="1">
    <citation type="submission" date="2022-11" db="UniProtKB">
        <authorList>
            <consortium name="WormBaseParasite"/>
        </authorList>
    </citation>
    <scope>IDENTIFICATION</scope>
</reference>
<dbReference type="AlphaFoldDB" id="A0A914YXW9"/>
<organism evidence="1 2">
    <name type="scientific">Panagrolaimus superbus</name>
    <dbReference type="NCBI Taxonomy" id="310955"/>
    <lineage>
        <taxon>Eukaryota</taxon>
        <taxon>Metazoa</taxon>
        <taxon>Ecdysozoa</taxon>
        <taxon>Nematoda</taxon>
        <taxon>Chromadorea</taxon>
        <taxon>Rhabditida</taxon>
        <taxon>Tylenchina</taxon>
        <taxon>Panagrolaimomorpha</taxon>
        <taxon>Panagrolaimoidea</taxon>
        <taxon>Panagrolaimidae</taxon>
        <taxon>Panagrolaimus</taxon>
    </lineage>
</organism>
<evidence type="ECO:0000313" key="2">
    <source>
        <dbReference type="WBParaSite" id="PSU_v2.g4946.t1"/>
    </source>
</evidence>
<name>A0A914YXW9_9BILA</name>
<sequence length="76" mass="8965">MSNDSIGIQFYSNYTTSEWEPQFISSIDVPQHDETFFYPLKDNTVLVSFDLLLVHYKLMKFKEMGNVSSRLQLCNY</sequence>
<dbReference type="WBParaSite" id="PSU_v2.g4946.t1">
    <property type="protein sequence ID" value="PSU_v2.g4946.t1"/>
    <property type="gene ID" value="PSU_v2.g4946"/>
</dbReference>
<accession>A0A914YXW9</accession>
<protein>
    <submittedName>
        <fullName evidence="2">Uncharacterized protein</fullName>
    </submittedName>
</protein>
<evidence type="ECO:0000313" key="1">
    <source>
        <dbReference type="Proteomes" id="UP000887577"/>
    </source>
</evidence>
<dbReference type="Proteomes" id="UP000887577">
    <property type="component" value="Unplaced"/>
</dbReference>
<proteinExistence type="predicted"/>